<evidence type="ECO:0000259" key="1">
    <source>
        <dbReference type="Pfam" id="PF11412"/>
    </source>
</evidence>
<feature type="domain" description="Thiol:disulfide interchange protein DsbD N-terminal" evidence="1">
    <location>
        <begin position="57"/>
        <end position="166"/>
    </location>
</feature>
<dbReference type="Gene3D" id="2.60.40.1250">
    <property type="entry name" value="Thiol:disulfide interchange protein DsbD, N-terminal domain"/>
    <property type="match status" value="1"/>
</dbReference>
<organism evidence="2 3">
    <name type="scientific">Flavivirga rizhaonensis</name>
    <dbReference type="NCBI Taxonomy" id="2559571"/>
    <lineage>
        <taxon>Bacteria</taxon>
        <taxon>Pseudomonadati</taxon>
        <taxon>Bacteroidota</taxon>
        <taxon>Flavobacteriia</taxon>
        <taxon>Flavobacteriales</taxon>
        <taxon>Flavobacteriaceae</taxon>
        <taxon>Flavivirga</taxon>
    </lineage>
</organism>
<accession>A0A4S1E3B6</accession>
<evidence type="ECO:0000313" key="2">
    <source>
        <dbReference type="EMBL" id="TGV04883.1"/>
    </source>
</evidence>
<keyword evidence="3" id="KW-1185">Reference proteome</keyword>
<reference evidence="2 3" key="1">
    <citation type="submission" date="2019-04" db="EMBL/GenBank/DDBJ databases">
        <authorList>
            <person name="Liu A."/>
        </authorList>
    </citation>
    <scope>NUCLEOTIDE SEQUENCE [LARGE SCALE GENOMIC DNA]</scope>
    <source>
        <strain evidence="2 3">RZ03</strain>
    </source>
</reference>
<comment type="caution">
    <text evidence="2">The sequence shown here is derived from an EMBL/GenBank/DDBJ whole genome shotgun (WGS) entry which is preliminary data.</text>
</comment>
<dbReference type="Proteomes" id="UP000307602">
    <property type="component" value="Unassembled WGS sequence"/>
</dbReference>
<sequence length="168" mass="19206">MKNFIYILFLLAQLSGAQTTKIVPTLKLKAEKVATELTTNETNHMDPVSVNATLVWSQNKTQIAVVMKVSVEDQWHIYAYVPKTQPYITSELQLELPKGISAIGEWEKPYSEPYDNGVYVYHDTLVFVQYCSVADYEKASKINCGLYYQTCDKYKCFPPETKTKSLKL</sequence>
<dbReference type="OrthoDB" id="1436592at2"/>
<dbReference type="RefSeq" id="WP_135874858.1">
    <property type="nucleotide sequence ID" value="NZ_SRSO01000001.1"/>
</dbReference>
<name>A0A4S1E3B6_9FLAO</name>
<protein>
    <recommendedName>
        <fullName evidence="1">Thiol:disulfide interchange protein DsbD N-terminal domain-containing protein</fullName>
    </recommendedName>
</protein>
<dbReference type="AlphaFoldDB" id="A0A4S1E3B6"/>
<dbReference type="InterPro" id="IPR028250">
    <property type="entry name" value="DsbDN"/>
</dbReference>
<dbReference type="InterPro" id="IPR036929">
    <property type="entry name" value="DsbDN_sf"/>
</dbReference>
<proteinExistence type="predicted"/>
<evidence type="ECO:0000313" key="3">
    <source>
        <dbReference type="Proteomes" id="UP000307602"/>
    </source>
</evidence>
<gene>
    <name evidence="2" type="ORF">EM932_01810</name>
</gene>
<dbReference type="EMBL" id="SRSO01000001">
    <property type="protein sequence ID" value="TGV04883.1"/>
    <property type="molecule type" value="Genomic_DNA"/>
</dbReference>
<dbReference type="Pfam" id="PF11412">
    <property type="entry name" value="DsbD_N"/>
    <property type="match status" value="1"/>
</dbReference>